<dbReference type="EMBL" id="JBHFFA010000003">
    <property type="protein sequence ID" value="KAL2634065.1"/>
    <property type="molecule type" value="Genomic_DNA"/>
</dbReference>
<reference evidence="1 2" key="1">
    <citation type="submission" date="2024-09" db="EMBL/GenBank/DDBJ databases">
        <title>Chromosome-scale assembly of Riccia fluitans.</title>
        <authorList>
            <person name="Paukszto L."/>
            <person name="Sawicki J."/>
            <person name="Karawczyk K."/>
            <person name="Piernik-Szablinska J."/>
            <person name="Szczecinska M."/>
            <person name="Mazdziarz M."/>
        </authorList>
    </citation>
    <scope>NUCLEOTIDE SEQUENCE [LARGE SCALE GENOMIC DNA]</scope>
    <source>
        <strain evidence="1">Rf_01</strain>
        <tissue evidence="1">Aerial parts of the thallus</tissue>
    </source>
</reference>
<dbReference type="Proteomes" id="UP001605036">
    <property type="component" value="Unassembled WGS sequence"/>
</dbReference>
<sequence>MTTRRHQDLGIKEVKIPQLTNENRKKLKAWHLGGLFSADWSQSYEDLESSSNKWKGPPTSQFCQLLNSVLAPMRPEYFQYNQLAFYHYAWLGISNPSSLMPDWRDAVEKTMTNQVKELGVCNEPTYLGPYLAHLYLHFNKLHNENMKGQNKQKARK</sequence>
<gene>
    <name evidence="1" type="ORF">R1flu_005544</name>
</gene>
<name>A0ABD1YTQ5_9MARC</name>
<evidence type="ECO:0000313" key="1">
    <source>
        <dbReference type="EMBL" id="KAL2634065.1"/>
    </source>
</evidence>
<keyword evidence="2" id="KW-1185">Reference proteome</keyword>
<protein>
    <submittedName>
        <fullName evidence="1">Uncharacterized protein</fullName>
    </submittedName>
</protein>
<accession>A0ABD1YTQ5</accession>
<proteinExistence type="predicted"/>
<evidence type="ECO:0000313" key="2">
    <source>
        <dbReference type="Proteomes" id="UP001605036"/>
    </source>
</evidence>
<dbReference type="AlphaFoldDB" id="A0ABD1YTQ5"/>
<organism evidence="1 2">
    <name type="scientific">Riccia fluitans</name>
    <dbReference type="NCBI Taxonomy" id="41844"/>
    <lineage>
        <taxon>Eukaryota</taxon>
        <taxon>Viridiplantae</taxon>
        <taxon>Streptophyta</taxon>
        <taxon>Embryophyta</taxon>
        <taxon>Marchantiophyta</taxon>
        <taxon>Marchantiopsida</taxon>
        <taxon>Marchantiidae</taxon>
        <taxon>Marchantiales</taxon>
        <taxon>Ricciaceae</taxon>
        <taxon>Riccia</taxon>
    </lineage>
</organism>
<comment type="caution">
    <text evidence="1">The sequence shown here is derived from an EMBL/GenBank/DDBJ whole genome shotgun (WGS) entry which is preliminary data.</text>
</comment>